<dbReference type="PANTHER" id="PTHR11804">
    <property type="entry name" value="PROTEASE M3 THIMET OLIGOPEPTIDASE-RELATED"/>
    <property type="match status" value="1"/>
</dbReference>
<evidence type="ECO:0000256" key="6">
    <source>
        <dbReference type="ARBA" id="ARBA00022833"/>
    </source>
</evidence>
<evidence type="ECO:0000256" key="4">
    <source>
        <dbReference type="ARBA" id="ARBA00022723"/>
    </source>
</evidence>
<feature type="compositionally biased region" description="Acidic residues" evidence="11">
    <location>
        <begin position="388"/>
        <end position="403"/>
    </location>
</feature>
<feature type="compositionally biased region" description="Polar residues" evidence="11">
    <location>
        <begin position="456"/>
        <end position="484"/>
    </location>
</feature>
<evidence type="ECO:0000256" key="8">
    <source>
        <dbReference type="ARBA" id="ARBA00023049"/>
    </source>
</evidence>
<evidence type="ECO:0000256" key="5">
    <source>
        <dbReference type="ARBA" id="ARBA00022801"/>
    </source>
</evidence>
<protein>
    <submittedName>
        <fullName evidence="14">Mitochondrial intermediate peptidase</fullName>
        <ecNumber evidence="14">3.4.24.59</ecNumber>
    </submittedName>
</protein>
<dbReference type="EMBL" id="JATAAI010000032">
    <property type="protein sequence ID" value="KAK1735866.1"/>
    <property type="molecule type" value="Genomic_DNA"/>
</dbReference>
<dbReference type="PANTHER" id="PTHR11804:SF79">
    <property type="entry name" value="MITOCHONDRIAL INTERMEDIATE PEPTIDASE"/>
    <property type="match status" value="1"/>
</dbReference>
<evidence type="ECO:0000259" key="13">
    <source>
        <dbReference type="Pfam" id="PF01432"/>
    </source>
</evidence>
<keyword evidence="8 10" id="KW-0482">Metalloprotease</keyword>
<dbReference type="GO" id="GO:0006518">
    <property type="term" value="P:peptide metabolic process"/>
    <property type="evidence" value="ECO:0007669"/>
    <property type="project" value="TreeGrafter"/>
</dbReference>
<feature type="compositionally biased region" description="Acidic residues" evidence="11">
    <location>
        <begin position="354"/>
        <end position="368"/>
    </location>
</feature>
<evidence type="ECO:0000256" key="3">
    <source>
        <dbReference type="ARBA" id="ARBA00022670"/>
    </source>
</evidence>
<organism evidence="14 15">
    <name type="scientific">Skeletonema marinoi</name>
    <dbReference type="NCBI Taxonomy" id="267567"/>
    <lineage>
        <taxon>Eukaryota</taxon>
        <taxon>Sar</taxon>
        <taxon>Stramenopiles</taxon>
        <taxon>Ochrophyta</taxon>
        <taxon>Bacillariophyta</taxon>
        <taxon>Coscinodiscophyceae</taxon>
        <taxon>Thalassiosirophycidae</taxon>
        <taxon>Thalassiosirales</taxon>
        <taxon>Skeletonemataceae</taxon>
        <taxon>Skeletonema</taxon>
        <taxon>Skeletonema marinoi-dohrnii complex</taxon>
    </lineage>
</organism>
<feature type="compositionally biased region" description="Acidic residues" evidence="11">
    <location>
        <begin position="58"/>
        <end position="71"/>
    </location>
</feature>
<keyword evidence="15" id="KW-1185">Reference proteome</keyword>
<keyword evidence="9" id="KW-0496">Mitochondrion</keyword>
<dbReference type="InterPro" id="IPR024079">
    <property type="entry name" value="MetalloPept_cat_dom_sf"/>
</dbReference>
<name>A0AAD9D6G1_9STRA</name>
<keyword evidence="5 10" id="KW-0378">Hydrolase</keyword>
<keyword evidence="6 10" id="KW-0862">Zinc</keyword>
<keyword evidence="7" id="KW-0809">Transit peptide</keyword>
<gene>
    <name evidence="14" type="ORF">QTG54_013572</name>
</gene>
<evidence type="ECO:0000256" key="7">
    <source>
        <dbReference type="ARBA" id="ARBA00022946"/>
    </source>
</evidence>
<dbReference type="GO" id="GO:0004222">
    <property type="term" value="F:metalloendopeptidase activity"/>
    <property type="evidence" value="ECO:0007669"/>
    <property type="project" value="UniProtKB-EC"/>
</dbReference>
<feature type="domain" description="Peptidase M3A/M3B catalytic" evidence="13">
    <location>
        <begin position="715"/>
        <end position="1195"/>
    </location>
</feature>
<dbReference type="GO" id="GO:0006508">
    <property type="term" value="P:proteolysis"/>
    <property type="evidence" value="ECO:0007669"/>
    <property type="project" value="UniProtKB-KW"/>
</dbReference>
<dbReference type="GO" id="GO:0046872">
    <property type="term" value="F:metal ion binding"/>
    <property type="evidence" value="ECO:0007669"/>
    <property type="project" value="UniProtKB-UniRule"/>
</dbReference>
<keyword evidence="4 10" id="KW-0479">Metal-binding</keyword>
<feature type="region of interest" description="Disordered" evidence="11">
    <location>
        <begin position="54"/>
        <end position="73"/>
    </location>
</feature>
<accession>A0AAD9D6G1</accession>
<evidence type="ECO:0000313" key="14">
    <source>
        <dbReference type="EMBL" id="KAK1735866.1"/>
    </source>
</evidence>
<dbReference type="SUPFAM" id="SSF55486">
    <property type="entry name" value="Metalloproteases ('zincins'), catalytic domain"/>
    <property type="match status" value="1"/>
</dbReference>
<feature type="region of interest" description="Disordered" evidence="11">
    <location>
        <begin position="830"/>
        <end position="849"/>
    </location>
</feature>
<dbReference type="InterPro" id="IPR045090">
    <property type="entry name" value="Pept_M3A_M3B"/>
</dbReference>
<feature type="region of interest" description="Disordered" evidence="11">
    <location>
        <begin position="415"/>
        <end position="438"/>
    </location>
</feature>
<dbReference type="InterPro" id="IPR001567">
    <property type="entry name" value="Pept_M3A_M3B_dom"/>
</dbReference>
<dbReference type="Gene3D" id="1.10.1370.10">
    <property type="entry name" value="Neurolysin, domain 3"/>
    <property type="match status" value="1"/>
</dbReference>
<evidence type="ECO:0000256" key="11">
    <source>
        <dbReference type="SAM" id="MobiDB-lite"/>
    </source>
</evidence>
<feature type="signal peptide" evidence="12">
    <location>
        <begin position="1"/>
        <end position="28"/>
    </location>
</feature>
<evidence type="ECO:0000256" key="12">
    <source>
        <dbReference type="SAM" id="SignalP"/>
    </source>
</evidence>
<keyword evidence="12" id="KW-0732">Signal</keyword>
<comment type="similarity">
    <text evidence="2 10">Belongs to the peptidase M3 family.</text>
</comment>
<evidence type="ECO:0000256" key="10">
    <source>
        <dbReference type="RuleBase" id="RU003435"/>
    </source>
</evidence>
<sequence>MKRVNLQFTVFFLSSIHFILFQVQVAAAFTRICPLNNAPVPLEYDEATGTFSLMESSSTEEEEGGGDTTNDEEVRRLKRAAMRTVQVAGSEHKRYLRARREEAKRVYMARSCPCGGNDETNYCLVEGLEGSVHDTCGVTHSALTWFSNNNTTSNTKVECFKLESHTVFIRNAWPVIVFWYLALTVFLVATDNGKNVRNYVVSKICPSCRINERRLDRIMQREIEHRERILAATARFARLADGRGRYLLRTRGMRIPNDGPTVGGDEAMGRWIAQAESLGILQTPPRPTEYVLQTRKFNAKHELMRREQTRLHKANECLGDGNDEGDDVTLHPSTPTKKGIRQDIVSTPETIASCDDDIEEDSESEEDDVSSKNSQTFTSENNEVETGTLDDEKEDASEEDESFDCTICLAPVEDGEKASEIASPRAIDEIENDASGEDAVEVGENVSASAGRAADVSNNMQSSSPPGTNRTSRSTSASVDSPTLFSLPGLSHPSDFAQLANKAIRDCNSIRQELASALNEEDDGVNTNQVQKAKRTLHLLDDISNVVCTVIDAAELCRSTHATPQWRNGASDAFGILSEYIGSLNADDRLYRSLRRFVFNDEDKDNSSEIITQLSPEYQRMATAMRKEFERDGIHLQYTQREEARELNNVIVGLESLFSNNITEKTKYYNVGEELAVEVEKVIPRHVLGQLVRRDDLSSDGSMTLSSDNLLTNTLLAHSPSPQLRKEVYLESNTAIPENLKVLDALIEQRHIHSTLLGYKSYAHRVLSDRMVENPQNVAKFLNEMEKRSRGMFEREMELMMKAKQYVEGEDSQIQAWDVPFYSNFIKAQRQHQRSQEEGGDSDDSTQGYFTVENSINGMKALSSDLFGIDMKEVEIPIEERWDIDTTTNAQDQLAAGAAGLRKFEFHHEHDGALGSMYFDLHPRDGKFVHAAHFTIRCGRNREDDIGSDRQLPIVALVCNLSPSSSSSNALLSYSEVETLYHEFGHGVHSLLSRCSFQHLSGTRAAMDFVETPSHFFETFARDPSFLSRILARHYMTGKPMSELRAQHLKQSHNDFRSVEVQTQIVHSRFDQALFGENPCSSALGGSSTTDVFERLHRKAGVPFAAGTHWHSRFGHLVSYGAGYYGYLYAQVFAADIWSSCMSANINSTSTSSSLREGGTKIWKEMLIHGGGKDPKKMLKVVLGRDPSVEPFFEGISER</sequence>
<feature type="region of interest" description="Disordered" evidence="11">
    <location>
        <begin position="450"/>
        <end position="485"/>
    </location>
</feature>
<dbReference type="AlphaFoldDB" id="A0AAD9D6G1"/>
<evidence type="ECO:0000256" key="2">
    <source>
        <dbReference type="ARBA" id="ARBA00006040"/>
    </source>
</evidence>
<dbReference type="Gene3D" id="3.40.390.10">
    <property type="entry name" value="Collagenase (Catalytic Domain)"/>
    <property type="match status" value="1"/>
</dbReference>
<proteinExistence type="inferred from homology"/>
<dbReference type="EC" id="3.4.24.59" evidence="14"/>
<feature type="chain" id="PRO_5042106972" evidence="12">
    <location>
        <begin position="29"/>
        <end position="1199"/>
    </location>
</feature>
<dbReference type="Proteomes" id="UP001224775">
    <property type="component" value="Unassembled WGS sequence"/>
</dbReference>
<feature type="compositionally biased region" description="Acidic residues" evidence="11">
    <location>
        <begin position="429"/>
        <end position="438"/>
    </location>
</feature>
<comment type="subcellular location">
    <subcellularLocation>
        <location evidence="1">Mitochondrion</location>
    </subcellularLocation>
</comment>
<dbReference type="InterPro" id="IPR024077">
    <property type="entry name" value="Neurolysin/TOP_dom2"/>
</dbReference>
<dbReference type="InterPro" id="IPR033851">
    <property type="entry name" value="M3A_MIP"/>
</dbReference>
<evidence type="ECO:0000256" key="1">
    <source>
        <dbReference type="ARBA" id="ARBA00004173"/>
    </source>
</evidence>
<comment type="caution">
    <text evidence="14">The sequence shown here is derived from an EMBL/GenBank/DDBJ whole genome shotgun (WGS) entry which is preliminary data.</text>
</comment>
<dbReference type="CDD" id="cd06457">
    <property type="entry name" value="M3A_MIP"/>
    <property type="match status" value="1"/>
</dbReference>
<keyword evidence="3 10" id="KW-0645">Protease</keyword>
<evidence type="ECO:0000313" key="15">
    <source>
        <dbReference type="Proteomes" id="UP001224775"/>
    </source>
</evidence>
<reference evidence="14" key="1">
    <citation type="submission" date="2023-06" db="EMBL/GenBank/DDBJ databases">
        <title>Survivors Of The Sea: Transcriptome response of Skeletonema marinoi to long-term dormancy.</title>
        <authorList>
            <person name="Pinder M.I.M."/>
            <person name="Kourtchenko O."/>
            <person name="Robertson E.K."/>
            <person name="Larsson T."/>
            <person name="Maumus F."/>
            <person name="Osuna-Cruz C.M."/>
            <person name="Vancaester E."/>
            <person name="Stenow R."/>
            <person name="Vandepoele K."/>
            <person name="Ploug H."/>
            <person name="Bruchert V."/>
            <person name="Godhe A."/>
            <person name="Topel M."/>
        </authorList>
    </citation>
    <scope>NUCLEOTIDE SEQUENCE</scope>
    <source>
        <strain evidence="14">R05AC</strain>
    </source>
</reference>
<evidence type="ECO:0000256" key="9">
    <source>
        <dbReference type="ARBA" id="ARBA00023128"/>
    </source>
</evidence>
<feature type="region of interest" description="Disordered" evidence="11">
    <location>
        <begin position="316"/>
        <end position="403"/>
    </location>
</feature>
<feature type="compositionally biased region" description="Polar residues" evidence="11">
    <location>
        <begin position="372"/>
        <end position="385"/>
    </location>
</feature>
<dbReference type="Pfam" id="PF01432">
    <property type="entry name" value="Peptidase_M3"/>
    <property type="match status" value="1"/>
</dbReference>
<dbReference type="GO" id="GO:0005739">
    <property type="term" value="C:mitochondrion"/>
    <property type="evidence" value="ECO:0007669"/>
    <property type="project" value="UniProtKB-SubCell"/>
</dbReference>
<comment type="cofactor">
    <cofactor evidence="10">
        <name>Zn(2+)</name>
        <dbReference type="ChEBI" id="CHEBI:29105"/>
    </cofactor>
    <text evidence="10">Binds 1 zinc ion.</text>
</comment>